<evidence type="ECO:0000313" key="2">
    <source>
        <dbReference type="EMBL" id="KZW01692.1"/>
    </source>
</evidence>
<dbReference type="Proteomes" id="UP000077266">
    <property type="component" value="Unassembled WGS sequence"/>
</dbReference>
<reference evidence="2 3" key="1">
    <citation type="journal article" date="2016" name="Mol. Biol. Evol.">
        <title>Comparative Genomics of Early-Diverging Mushroom-Forming Fungi Provides Insights into the Origins of Lignocellulose Decay Capabilities.</title>
        <authorList>
            <person name="Nagy L.G."/>
            <person name="Riley R."/>
            <person name="Tritt A."/>
            <person name="Adam C."/>
            <person name="Daum C."/>
            <person name="Floudas D."/>
            <person name="Sun H."/>
            <person name="Yadav J.S."/>
            <person name="Pangilinan J."/>
            <person name="Larsson K.H."/>
            <person name="Matsuura K."/>
            <person name="Barry K."/>
            <person name="Labutti K."/>
            <person name="Kuo R."/>
            <person name="Ohm R.A."/>
            <person name="Bhattacharya S.S."/>
            <person name="Shirouzu T."/>
            <person name="Yoshinaga Y."/>
            <person name="Martin F.M."/>
            <person name="Grigoriev I.V."/>
            <person name="Hibbett D.S."/>
        </authorList>
    </citation>
    <scope>NUCLEOTIDE SEQUENCE [LARGE SCALE GENOMIC DNA]</scope>
    <source>
        <strain evidence="2 3">HHB12029</strain>
    </source>
</reference>
<evidence type="ECO:0000256" key="1">
    <source>
        <dbReference type="SAM" id="MobiDB-lite"/>
    </source>
</evidence>
<keyword evidence="3" id="KW-1185">Reference proteome</keyword>
<sequence>MITPPTWSPFWPPVSAGPRSSASSSTSNTSTGTATLSTTIRMSRSNRQSTPCCHDSSFASFRCQWPGYSCRSSRTSSGASRTTQRARSLAGHAPAFLRATRSPLAAFVAYGSMKNASRRCERRIHRRSISSLLALLLILRSIFRMARSTLSCLVSLACSRQRVILSSFRAFDELVGRRLGAHWDPVPVCCLRPAEHDEPSAMARMRARGS</sequence>
<dbReference type="AlphaFoldDB" id="A0A165P5T2"/>
<organism evidence="2 3">
    <name type="scientific">Exidia glandulosa HHB12029</name>
    <dbReference type="NCBI Taxonomy" id="1314781"/>
    <lineage>
        <taxon>Eukaryota</taxon>
        <taxon>Fungi</taxon>
        <taxon>Dikarya</taxon>
        <taxon>Basidiomycota</taxon>
        <taxon>Agaricomycotina</taxon>
        <taxon>Agaricomycetes</taxon>
        <taxon>Auriculariales</taxon>
        <taxon>Exidiaceae</taxon>
        <taxon>Exidia</taxon>
    </lineage>
</organism>
<dbReference type="InParanoid" id="A0A165P5T2"/>
<protein>
    <submittedName>
        <fullName evidence="2">Uncharacterized protein</fullName>
    </submittedName>
</protein>
<feature type="region of interest" description="Disordered" evidence="1">
    <location>
        <begin position="1"/>
        <end position="52"/>
    </location>
</feature>
<feature type="compositionally biased region" description="Polar residues" evidence="1">
    <location>
        <begin position="40"/>
        <end position="51"/>
    </location>
</feature>
<evidence type="ECO:0000313" key="3">
    <source>
        <dbReference type="Proteomes" id="UP000077266"/>
    </source>
</evidence>
<accession>A0A165P5T2</accession>
<feature type="compositionally biased region" description="Low complexity" evidence="1">
    <location>
        <begin position="20"/>
        <end position="39"/>
    </location>
</feature>
<gene>
    <name evidence="2" type="ORF">EXIGLDRAFT_47669</name>
</gene>
<proteinExistence type="predicted"/>
<name>A0A165P5T2_EXIGL</name>
<dbReference type="EMBL" id="KV425892">
    <property type="protein sequence ID" value="KZW01692.1"/>
    <property type="molecule type" value="Genomic_DNA"/>
</dbReference>
<feature type="compositionally biased region" description="Pro residues" evidence="1">
    <location>
        <begin position="1"/>
        <end position="12"/>
    </location>
</feature>